<evidence type="ECO:0000313" key="1">
    <source>
        <dbReference type="EMBL" id="SFF65807.1"/>
    </source>
</evidence>
<gene>
    <name evidence="1" type="ORF">SAMN02787118_110115</name>
</gene>
<dbReference type="AlphaFoldDB" id="A0A1I2KKM4"/>
<evidence type="ECO:0000313" key="2">
    <source>
        <dbReference type="Proteomes" id="UP000181942"/>
    </source>
</evidence>
<accession>A0A1I2KKM4</accession>
<reference evidence="1 2" key="1">
    <citation type="submission" date="2016-10" db="EMBL/GenBank/DDBJ databases">
        <authorList>
            <person name="de Groot N.N."/>
        </authorList>
    </citation>
    <scope>NUCLEOTIDE SEQUENCE [LARGE SCALE GENOMIC DNA]</scope>
    <source>
        <strain evidence="1 2">OK461</strain>
    </source>
</reference>
<dbReference type="Proteomes" id="UP000181942">
    <property type="component" value="Unassembled WGS sequence"/>
</dbReference>
<name>A0A1I2KKM4_9ACTN</name>
<protein>
    <submittedName>
        <fullName evidence="1">Uncharacterized protein</fullName>
    </submittedName>
</protein>
<sequence>MRLDTAARAAADAETLVDVEELARQHTETLRLAFTPNLADPTSDLKIAPYGVSITYRREADASETTWEAAVSGNRVLRNGVVDMDAQSITLHNVTDQDVTPHWLAVLIEKYAPDSW</sequence>
<organism evidence="1 2">
    <name type="scientific">Streptomyces mirabilis</name>
    <dbReference type="NCBI Taxonomy" id="68239"/>
    <lineage>
        <taxon>Bacteria</taxon>
        <taxon>Bacillati</taxon>
        <taxon>Actinomycetota</taxon>
        <taxon>Actinomycetes</taxon>
        <taxon>Kitasatosporales</taxon>
        <taxon>Streptomycetaceae</taxon>
        <taxon>Streptomyces</taxon>
    </lineage>
</organism>
<dbReference type="EMBL" id="FONR01000010">
    <property type="protein sequence ID" value="SFF65807.1"/>
    <property type="molecule type" value="Genomic_DNA"/>
</dbReference>
<dbReference type="RefSeq" id="WP_177324129.1">
    <property type="nucleotide sequence ID" value="NZ_FONR01000010.1"/>
</dbReference>
<proteinExistence type="predicted"/>